<accession>A0A2P5EWN3</accession>
<protein>
    <submittedName>
        <fullName evidence="1">Uncharacterized protein</fullName>
    </submittedName>
</protein>
<dbReference type="InParanoid" id="A0A2P5EWN3"/>
<dbReference type="OrthoDB" id="10288177at2759"/>
<keyword evidence="2" id="KW-1185">Reference proteome</keyword>
<comment type="caution">
    <text evidence="1">The sequence shown here is derived from an EMBL/GenBank/DDBJ whole genome shotgun (WGS) entry which is preliminary data.</text>
</comment>
<dbReference type="EMBL" id="JXTC01000088">
    <property type="protein sequence ID" value="PON89964.1"/>
    <property type="molecule type" value="Genomic_DNA"/>
</dbReference>
<reference evidence="2" key="1">
    <citation type="submission" date="2016-06" db="EMBL/GenBank/DDBJ databases">
        <title>Parallel loss of symbiosis genes in relatives of nitrogen-fixing non-legume Parasponia.</title>
        <authorList>
            <person name="Van Velzen R."/>
            <person name="Holmer R."/>
            <person name="Bu F."/>
            <person name="Rutten L."/>
            <person name="Van Zeijl A."/>
            <person name="Liu W."/>
            <person name="Santuari L."/>
            <person name="Cao Q."/>
            <person name="Sharma T."/>
            <person name="Shen D."/>
            <person name="Roswanjaya Y."/>
            <person name="Wardhani T."/>
            <person name="Kalhor M.S."/>
            <person name="Jansen J."/>
            <person name="Van den Hoogen J."/>
            <person name="Gungor B."/>
            <person name="Hartog M."/>
            <person name="Hontelez J."/>
            <person name="Verver J."/>
            <person name="Yang W.-C."/>
            <person name="Schijlen E."/>
            <person name="Repin R."/>
            <person name="Schilthuizen M."/>
            <person name="Schranz E."/>
            <person name="Heidstra R."/>
            <person name="Miyata K."/>
            <person name="Fedorova E."/>
            <person name="Kohlen W."/>
            <person name="Bisseling T."/>
            <person name="Smit S."/>
            <person name="Geurts R."/>
        </authorList>
    </citation>
    <scope>NUCLEOTIDE SEQUENCE [LARGE SCALE GENOMIC DNA]</scope>
    <source>
        <strain evidence="2">cv. RG33-2</strain>
    </source>
</reference>
<gene>
    <name evidence="1" type="ORF">TorRG33x02_142500</name>
</gene>
<evidence type="ECO:0000313" key="1">
    <source>
        <dbReference type="EMBL" id="PON89964.1"/>
    </source>
</evidence>
<evidence type="ECO:0000313" key="2">
    <source>
        <dbReference type="Proteomes" id="UP000237000"/>
    </source>
</evidence>
<name>A0A2P5EWN3_TREOI</name>
<dbReference type="AlphaFoldDB" id="A0A2P5EWN3"/>
<proteinExistence type="predicted"/>
<dbReference type="Proteomes" id="UP000237000">
    <property type="component" value="Unassembled WGS sequence"/>
</dbReference>
<sequence>MTLLDRLGECECATEPRRTVRCGDQGQGRKVADNDDERSGETPGICLSIILDDPPTLAFV</sequence>
<organism evidence="1 2">
    <name type="scientific">Trema orientale</name>
    <name type="common">Charcoal tree</name>
    <name type="synonym">Celtis orientalis</name>
    <dbReference type="NCBI Taxonomy" id="63057"/>
    <lineage>
        <taxon>Eukaryota</taxon>
        <taxon>Viridiplantae</taxon>
        <taxon>Streptophyta</taxon>
        <taxon>Embryophyta</taxon>
        <taxon>Tracheophyta</taxon>
        <taxon>Spermatophyta</taxon>
        <taxon>Magnoliopsida</taxon>
        <taxon>eudicotyledons</taxon>
        <taxon>Gunneridae</taxon>
        <taxon>Pentapetalae</taxon>
        <taxon>rosids</taxon>
        <taxon>fabids</taxon>
        <taxon>Rosales</taxon>
        <taxon>Cannabaceae</taxon>
        <taxon>Trema</taxon>
    </lineage>
</organism>